<feature type="compositionally biased region" description="Pro residues" evidence="4">
    <location>
        <begin position="241"/>
        <end position="252"/>
    </location>
</feature>
<dbReference type="PRINTS" id="PR00053">
    <property type="entry name" value="FORKHEAD"/>
</dbReference>
<comment type="subcellular location">
    <subcellularLocation>
        <location evidence="3">Nucleus</location>
    </subcellularLocation>
</comment>
<dbReference type="PROSITE" id="PS50039">
    <property type="entry name" value="FORK_HEAD_3"/>
    <property type="match status" value="1"/>
</dbReference>
<keyword evidence="1 3" id="KW-0238">DNA-binding</keyword>
<dbReference type="PROSITE" id="PS00657">
    <property type="entry name" value="FORK_HEAD_1"/>
    <property type="match status" value="1"/>
</dbReference>
<feature type="domain" description="Fork-head" evidence="5">
    <location>
        <begin position="131"/>
        <end position="223"/>
    </location>
</feature>
<dbReference type="InterPro" id="IPR030456">
    <property type="entry name" value="TF_fork_head_CS_2"/>
</dbReference>
<evidence type="ECO:0000256" key="3">
    <source>
        <dbReference type="PROSITE-ProRule" id="PRU00089"/>
    </source>
</evidence>
<feature type="compositionally biased region" description="Basic and acidic residues" evidence="4">
    <location>
        <begin position="430"/>
        <end position="443"/>
    </location>
</feature>
<accession>A0ABP1RXR3</accession>
<feature type="compositionally biased region" description="Low complexity" evidence="4">
    <location>
        <begin position="589"/>
        <end position="605"/>
    </location>
</feature>
<feature type="region of interest" description="Disordered" evidence="4">
    <location>
        <begin position="522"/>
        <end position="545"/>
    </location>
</feature>
<feature type="compositionally biased region" description="Low complexity" evidence="4">
    <location>
        <begin position="522"/>
        <end position="537"/>
    </location>
</feature>
<feature type="region of interest" description="Disordered" evidence="4">
    <location>
        <begin position="333"/>
        <end position="454"/>
    </location>
</feature>
<dbReference type="Gene3D" id="1.10.10.10">
    <property type="entry name" value="Winged helix-like DNA-binding domain superfamily/Winged helix DNA-binding domain"/>
    <property type="match status" value="1"/>
</dbReference>
<dbReference type="InterPro" id="IPR050211">
    <property type="entry name" value="FOX_domain-containing"/>
</dbReference>
<protein>
    <recommendedName>
        <fullName evidence="5">Fork-head domain-containing protein</fullName>
    </recommendedName>
</protein>
<dbReference type="PROSITE" id="PS00658">
    <property type="entry name" value="FORK_HEAD_2"/>
    <property type="match status" value="1"/>
</dbReference>
<dbReference type="EMBL" id="CAXLJM020000122">
    <property type="protein sequence ID" value="CAL8138296.1"/>
    <property type="molecule type" value="Genomic_DNA"/>
</dbReference>
<feature type="region of interest" description="Disordered" evidence="4">
    <location>
        <begin position="587"/>
        <end position="621"/>
    </location>
</feature>
<sequence length="654" mass="70980">MSSTPSNPIPVRNPFPPVAVTTVSGQITPIPPPPAVSSGVMNVSQNPVGIPSQIHGGGLLSPVTASALEHYRLTQLYQYAMAAERLRVPPGSFLPQIPPGLRPELAPLFYGPYCRIDPRLAGLCRPPEEPKPQFSYIGLIAMAILSSPDKKLVLSDIYQYILDNYPYFRTRGPGWRNSIRHNLSLNDCFIKAGRSANGKGHYWAIHPANVDDFTKGDFRRRKAQRKVRRHMGLAVDDDDSPSPPPASPPPAWHHPHHAIFHPGGPHPIGNPMALAGSPQNPGLDLPATLFGLSAAAAASLSGKSPQDPSFHHHHPMSSALFNRKRQFDVASLLAPEKEPSGGAISPNSYKSDEHDRDQSLSSPSPPPGSEGTLKRSKIFKGSRNFGAGNDSSDDESIEVTEDDGVGKQHFSRKCQGGDNEVDEVQTQMNDSDKINHTRDESDCSRGASPQSHLNTSSILLSPREKNMKMSKLGQCGTSSNDEEESGCKSLNYCSNVGKWSMNQQHNILMLRNDKISLNMNNSNNSNGSSVENDGVSSTGMLRGQPNMQLPTMQQMLNQQNLMNHASNVAAGGGGGMPPLEILQAHHHLVQQQQQQQQSQNSHQPGQGPPMGFPFGIPGGHQFLQQNPSLASLMLLSSKYRELTMSAGVMKRPQP</sequence>
<organism evidence="6 7">
    <name type="scientific">Orchesella dallaii</name>
    <dbReference type="NCBI Taxonomy" id="48710"/>
    <lineage>
        <taxon>Eukaryota</taxon>
        <taxon>Metazoa</taxon>
        <taxon>Ecdysozoa</taxon>
        <taxon>Arthropoda</taxon>
        <taxon>Hexapoda</taxon>
        <taxon>Collembola</taxon>
        <taxon>Entomobryomorpha</taxon>
        <taxon>Entomobryoidea</taxon>
        <taxon>Orchesellidae</taxon>
        <taxon>Orchesellinae</taxon>
        <taxon>Orchesella</taxon>
    </lineage>
</organism>
<reference evidence="6 7" key="1">
    <citation type="submission" date="2024-08" db="EMBL/GenBank/DDBJ databases">
        <authorList>
            <person name="Cucini C."/>
            <person name="Frati F."/>
        </authorList>
    </citation>
    <scope>NUCLEOTIDE SEQUENCE [LARGE SCALE GENOMIC DNA]</scope>
</reference>
<feature type="compositionally biased region" description="Low complexity" evidence="4">
    <location>
        <begin position="260"/>
        <end position="271"/>
    </location>
</feature>
<dbReference type="Proteomes" id="UP001642540">
    <property type="component" value="Unassembled WGS sequence"/>
</dbReference>
<evidence type="ECO:0000313" key="7">
    <source>
        <dbReference type="Proteomes" id="UP001642540"/>
    </source>
</evidence>
<feature type="region of interest" description="Disordered" evidence="4">
    <location>
        <begin position="221"/>
        <end position="280"/>
    </location>
</feature>
<feature type="DNA-binding region" description="Fork-head" evidence="3">
    <location>
        <begin position="131"/>
        <end position="223"/>
    </location>
</feature>
<evidence type="ECO:0000256" key="2">
    <source>
        <dbReference type="ARBA" id="ARBA00023242"/>
    </source>
</evidence>
<feature type="compositionally biased region" description="Acidic residues" evidence="4">
    <location>
        <begin position="391"/>
        <end position="403"/>
    </location>
</feature>
<dbReference type="SUPFAM" id="SSF46785">
    <property type="entry name" value="Winged helix' DNA-binding domain"/>
    <property type="match status" value="1"/>
</dbReference>
<comment type="caution">
    <text evidence="6">The sequence shown here is derived from an EMBL/GenBank/DDBJ whole genome shotgun (WGS) entry which is preliminary data.</text>
</comment>
<evidence type="ECO:0000256" key="4">
    <source>
        <dbReference type="SAM" id="MobiDB-lite"/>
    </source>
</evidence>
<dbReference type="PANTHER" id="PTHR11829:SF343">
    <property type="entry name" value="FORK-HEAD DOMAIN-CONTAINING PROTEIN"/>
    <property type="match status" value="1"/>
</dbReference>
<keyword evidence="2 3" id="KW-0539">Nucleus</keyword>
<evidence type="ECO:0000313" key="6">
    <source>
        <dbReference type="EMBL" id="CAL8138296.1"/>
    </source>
</evidence>
<dbReference type="SMART" id="SM00339">
    <property type="entry name" value="FH"/>
    <property type="match status" value="1"/>
</dbReference>
<dbReference type="Pfam" id="PF00250">
    <property type="entry name" value="Forkhead"/>
    <property type="match status" value="1"/>
</dbReference>
<gene>
    <name evidence="6" type="ORF">ODALV1_LOCUS27305</name>
</gene>
<dbReference type="InterPro" id="IPR047519">
    <property type="entry name" value="FH_FOXQ2-like"/>
</dbReference>
<dbReference type="PANTHER" id="PTHR11829">
    <property type="entry name" value="FORKHEAD BOX PROTEIN"/>
    <property type="match status" value="1"/>
</dbReference>
<name>A0ABP1RXR3_9HEXA</name>
<dbReference type="CDD" id="cd20035">
    <property type="entry name" value="FH_FOXQ2-like"/>
    <property type="match status" value="1"/>
</dbReference>
<dbReference type="InterPro" id="IPR001766">
    <property type="entry name" value="Fork_head_dom"/>
</dbReference>
<keyword evidence="7" id="KW-1185">Reference proteome</keyword>
<feature type="compositionally biased region" description="Basic residues" evidence="4">
    <location>
        <begin position="221"/>
        <end position="231"/>
    </location>
</feature>
<dbReference type="InterPro" id="IPR036388">
    <property type="entry name" value="WH-like_DNA-bd_sf"/>
</dbReference>
<evidence type="ECO:0000259" key="5">
    <source>
        <dbReference type="PROSITE" id="PS50039"/>
    </source>
</evidence>
<dbReference type="InterPro" id="IPR036390">
    <property type="entry name" value="WH_DNA-bd_sf"/>
</dbReference>
<dbReference type="InterPro" id="IPR018122">
    <property type="entry name" value="TF_fork_head_CS_1"/>
</dbReference>
<evidence type="ECO:0000256" key="1">
    <source>
        <dbReference type="ARBA" id="ARBA00023125"/>
    </source>
</evidence>
<proteinExistence type="predicted"/>